<evidence type="ECO:0000313" key="2">
    <source>
        <dbReference type="EMBL" id="OKO99230.1"/>
    </source>
</evidence>
<keyword evidence="3" id="KW-1185">Reference proteome</keyword>
<feature type="compositionally biased region" description="Low complexity" evidence="1">
    <location>
        <begin position="676"/>
        <end position="707"/>
    </location>
</feature>
<organism evidence="2 3">
    <name type="scientific">Penicillium subrubescens</name>
    <dbReference type="NCBI Taxonomy" id="1316194"/>
    <lineage>
        <taxon>Eukaryota</taxon>
        <taxon>Fungi</taxon>
        <taxon>Dikarya</taxon>
        <taxon>Ascomycota</taxon>
        <taxon>Pezizomycotina</taxon>
        <taxon>Eurotiomycetes</taxon>
        <taxon>Eurotiomycetidae</taxon>
        <taxon>Eurotiales</taxon>
        <taxon>Aspergillaceae</taxon>
        <taxon>Penicillium</taxon>
    </lineage>
</organism>
<comment type="caution">
    <text evidence="2">The sequence shown here is derived from an EMBL/GenBank/DDBJ whole genome shotgun (WGS) entry which is preliminary data.</text>
</comment>
<dbReference type="AlphaFoldDB" id="A0A1Q5TG85"/>
<gene>
    <name evidence="2" type="ORF">PENSUB_8617</name>
</gene>
<accession>A0A1Q5TG85</accession>
<protein>
    <submittedName>
        <fullName evidence="2">Uncharacterized protein</fullName>
    </submittedName>
</protein>
<feature type="region of interest" description="Disordered" evidence="1">
    <location>
        <begin position="341"/>
        <end position="360"/>
    </location>
</feature>
<dbReference type="EMBL" id="MNBE01000664">
    <property type="protein sequence ID" value="OKO99230.1"/>
    <property type="molecule type" value="Genomic_DNA"/>
</dbReference>
<reference evidence="2 3" key="1">
    <citation type="submission" date="2016-10" db="EMBL/GenBank/DDBJ databases">
        <title>Genome sequence of the ascomycete fungus Penicillium subrubescens.</title>
        <authorList>
            <person name="De Vries R.P."/>
            <person name="Peng M."/>
            <person name="Dilokpimol A."/>
            <person name="Hilden K."/>
            <person name="Makela M.R."/>
            <person name="Grigoriev I."/>
            <person name="Riley R."/>
            <person name="Granchi Z."/>
        </authorList>
    </citation>
    <scope>NUCLEOTIDE SEQUENCE [LARGE SCALE GENOMIC DNA]</scope>
    <source>
        <strain evidence="2 3">CBS 132785</strain>
    </source>
</reference>
<dbReference type="OrthoDB" id="3946750at2759"/>
<feature type="compositionally biased region" description="Polar residues" evidence="1">
    <location>
        <begin position="217"/>
        <end position="230"/>
    </location>
</feature>
<name>A0A1Q5TG85_9EURO</name>
<proteinExistence type="predicted"/>
<evidence type="ECO:0000256" key="1">
    <source>
        <dbReference type="SAM" id="MobiDB-lite"/>
    </source>
</evidence>
<evidence type="ECO:0000313" key="3">
    <source>
        <dbReference type="Proteomes" id="UP000186955"/>
    </source>
</evidence>
<dbReference type="STRING" id="1316194.A0A1Q5TG85"/>
<dbReference type="Proteomes" id="UP000186955">
    <property type="component" value="Unassembled WGS sequence"/>
</dbReference>
<feature type="region of interest" description="Disordered" evidence="1">
    <location>
        <begin position="192"/>
        <end position="230"/>
    </location>
</feature>
<sequence length="766" mass="83376">MSSSIAMSSVAMTRPGTTRPVLSQLVATPNSRSHSIWRSARSYHSIRDKMERIARSIDKYQRHPQANLRSKAETCNGWPATAHREPSSSKGWATHWPRSCFSELAGREKTYWDAQHEQMNHRIAHLKRQVARDPYEAIFGRRLVQSSHYIDQSDTATAWPGFLRAFLGAEKPMTEHPSKAHLQDFNFAQSPVRSSVSGSRDTLEYDPISGRMAPKAPQSQTGSETTMQNFNAGVDCPPGSEVEAKFVSNSSTVENGQFQPGSISSAKSDAMNSQNIDCPPRSEVETLFISESVPSEKPQSETLKVQTMAKKLSPDAGLSSGQNVECAPGSELEALFTAKPATGNDQSHSPPSFGYHPTANVSVDCQPGSELEAQFAAQLEKDCNSEPEATPVDCRPGSELEARIVAETTRAQLSDPTVDCAPSSEFEALFATNPAAVQATHYPPTMATADSDDKQPGITVDCGPSNELEAKFLSDAASTEIRGESEDLTPLRASDIRARYTDNDTSIKSRSAKDVEFNASEDRVGDVLQTQSQTQTPSTTTPAWTEADYRILAYDTTTSTVTTTSADTFFGTNPPIQPHEILSRLHNPAKFVPYFAAMQKDGYELATGGGDILVFKRFANNSNTTSKSTLDAGQHELYQVDSVLSDDVHADIARYLCHDSFDSTSYVRHYNPSSTSKPSTSGHNSNSSSSSSSGSSSNLTSSTSTPKSESKSTFRKFIRRIILTGTITAGSCYAIGVLTEYFRTGGLDGRGADGFTPFESERRHRE</sequence>
<feature type="region of interest" description="Disordered" evidence="1">
    <location>
        <begin position="669"/>
        <end position="710"/>
    </location>
</feature>